<dbReference type="Proteomes" id="UP000631114">
    <property type="component" value="Unassembled WGS sequence"/>
</dbReference>
<feature type="transmembrane region" description="Helical" evidence="10">
    <location>
        <begin position="55"/>
        <end position="74"/>
    </location>
</feature>
<evidence type="ECO:0000313" key="12">
    <source>
        <dbReference type="Proteomes" id="UP000631114"/>
    </source>
</evidence>
<feature type="transmembrane region" description="Helical" evidence="10">
    <location>
        <begin position="122"/>
        <end position="146"/>
    </location>
</feature>
<comment type="similarity">
    <text evidence="2 8">Belongs to the MLO family.</text>
</comment>
<feature type="compositionally biased region" description="Polar residues" evidence="9">
    <location>
        <begin position="353"/>
        <end position="372"/>
    </location>
</feature>
<keyword evidence="12" id="KW-1185">Reference proteome</keyword>
<dbReference type="AlphaFoldDB" id="A0A835GZ98"/>
<dbReference type="PANTHER" id="PTHR31942">
    <property type="entry name" value="MLO-LIKE PROTEIN 1"/>
    <property type="match status" value="1"/>
</dbReference>
<dbReference type="GO" id="GO:0006952">
    <property type="term" value="P:defense response"/>
    <property type="evidence" value="ECO:0007669"/>
    <property type="project" value="UniProtKB-KW"/>
</dbReference>
<dbReference type="GO" id="GO:0016020">
    <property type="term" value="C:membrane"/>
    <property type="evidence" value="ECO:0007669"/>
    <property type="project" value="UniProtKB-SubCell"/>
</dbReference>
<evidence type="ECO:0000256" key="1">
    <source>
        <dbReference type="ARBA" id="ARBA00004141"/>
    </source>
</evidence>
<feature type="transmembrane region" description="Helical" evidence="10">
    <location>
        <begin position="226"/>
        <end position="245"/>
    </location>
</feature>
<evidence type="ECO:0000313" key="11">
    <source>
        <dbReference type="EMBL" id="KAF9588663.1"/>
    </source>
</evidence>
<dbReference type="PANTHER" id="PTHR31942:SF57">
    <property type="entry name" value="MLO-LIKE PROTEIN"/>
    <property type="match status" value="1"/>
</dbReference>
<evidence type="ECO:0000256" key="7">
    <source>
        <dbReference type="ARBA" id="ARBA00023265"/>
    </source>
</evidence>
<keyword evidence="3 8" id="KW-0812">Transmembrane</keyword>
<accession>A0A835GZ98</accession>
<proteinExistence type="inferred from homology"/>
<protein>
    <recommendedName>
        <fullName evidence="8">MLO-like protein</fullName>
    </recommendedName>
</protein>
<dbReference type="GO" id="GO:0005516">
    <property type="term" value="F:calmodulin binding"/>
    <property type="evidence" value="ECO:0007669"/>
    <property type="project" value="UniProtKB-KW"/>
</dbReference>
<dbReference type="Pfam" id="PF03094">
    <property type="entry name" value="Mlo"/>
    <property type="match status" value="3"/>
</dbReference>
<evidence type="ECO:0000256" key="2">
    <source>
        <dbReference type="ARBA" id="ARBA00006574"/>
    </source>
</evidence>
<reference evidence="11 12" key="1">
    <citation type="submission" date="2020-10" db="EMBL/GenBank/DDBJ databases">
        <title>The Coptis chinensis genome and diversification of protoberbering-type alkaloids.</title>
        <authorList>
            <person name="Wang B."/>
            <person name="Shu S."/>
            <person name="Song C."/>
            <person name="Liu Y."/>
        </authorList>
    </citation>
    <scope>NUCLEOTIDE SEQUENCE [LARGE SCALE GENOMIC DNA]</scope>
    <source>
        <strain evidence="11">HL-2020</strain>
        <tissue evidence="11">Leaf</tissue>
    </source>
</reference>
<dbReference type="EMBL" id="JADFTS010000009">
    <property type="protein sequence ID" value="KAF9588663.1"/>
    <property type="molecule type" value="Genomic_DNA"/>
</dbReference>
<evidence type="ECO:0000256" key="3">
    <source>
        <dbReference type="ARBA" id="ARBA00022692"/>
    </source>
</evidence>
<keyword evidence="4 8" id="KW-0611">Plant defense</keyword>
<evidence type="ECO:0000256" key="6">
    <source>
        <dbReference type="ARBA" id="ARBA00023136"/>
    </source>
</evidence>
<keyword evidence="6 8" id="KW-0472">Membrane</keyword>
<evidence type="ECO:0000256" key="5">
    <source>
        <dbReference type="ARBA" id="ARBA00022989"/>
    </source>
</evidence>
<name>A0A835GZ98_9MAGN</name>
<feature type="transmembrane region" description="Helical" evidence="10">
    <location>
        <begin position="251"/>
        <end position="273"/>
    </location>
</feature>
<sequence length="447" mass="50552">MGRSLEETPIWAFCFVCLVLVLFSILIEGALNLLTKFLLRRKRKSLNRALRKIKTELMILGFISLLLTIGEVPISKICVTHSVANTLLPCKHPVASTTYADDTSCEAKGMVSLLSKGAVKQLHIFIFMLAVFHVLYCVLTMCLGLAKNLHCSQRITAEWNSQTSCSGSRTVVHIQVCFVRQLSRTVTKADYFTLRNGFIMAHLTEGSNFDFQKFLARAYDKDFEQVVGISLWLWILSIVSIFFHAHGFYNYLWLPFIPLLLLVIVGTKLEVIMTKMCLESHRKTNIVQGAMLVEPNDDLFWFSRPQLLLDVIHFILFQMGSSMKATVFTEQVVKGLKHWHNLARRNLSRTKSDLTNNSSEHGPTDNAQTSLSDVDLSHSEFDHFSSPSDMGSPALESTKEAAHQKIISRDTYDGEISFATSWKELENRKQNEEITSALRGKSSTDTN</sequence>
<evidence type="ECO:0000256" key="10">
    <source>
        <dbReference type="SAM" id="Phobius"/>
    </source>
</evidence>
<dbReference type="OrthoDB" id="1388414at2759"/>
<comment type="caution">
    <text evidence="11">The sequence shown here is derived from an EMBL/GenBank/DDBJ whole genome shotgun (WGS) entry which is preliminary data.</text>
</comment>
<evidence type="ECO:0000256" key="8">
    <source>
        <dbReference type="RuleBase" id="RU280816"/>
    </source>
</evidence>
<comment type="subcellular location">
    <subcellularLocation>
        <location evidence="1 8">Membrane</location>
        <topology evidence="1 8">Multi-pass membrane protein</topology>
    </subcellularLocation>
</comment>
<comment type="domain">
    <text evidence="8">The C-terminus contains a calmodulin-binding domain, which binds calmodulin in a calcium-dependent fashion.</text>
</comment>
<feature type="transmembrane region" description="Helical" evidence="10">
    <location>
        <begin position="12"/>
        <end position="34"/>
    </location>
</feature>
<gene>
    <name evidence="8" type="primary">MLO</name>
    <name evidence="11" type="ORF">IFM89_014384</name>
</gene>
<comment type="function">
    <text evidence="8">May be involved in modulation of pathogen defense and leaf cell death.</text>
</comment>
<organism evidence="11 12">
    <name type="scientific">Coptis chinensis</name>
    <dbReference type="NCBI Taxonomy" id="261450"/>
    <lineage>
        <taxon>Eukaryota</taxon>
        <taxon>Viridiplantae</taxon>
        <taxon>Streptophyta</taxon>
        <taxon>Embryophyta</taxon>
        <taxon>Tracheophyta</taxon>
        <taxon>Spermatophyta</taxon>
        <taxon>Magnoliopsida</taxon>
        <taxon>Ranunculales</taxon>
        <taxon>Ranunculaceae</taxon>
        <taxon>Coptidoideae</taxon>
        <taxon>Coptis</taxon>
    </lineage>
</organism>
<evidence type="ECO:0000256" key="4">
    <source>
        <dbReference type="ARBA" id="ARBA00022821"/>
    </source>
</evidence>
<keyword evidence="5 8" id="KW-1133">Transmembrane helix</keyword>
<dbReference type="InterPro" id="IPR004326">
    <property type="entry name" value="Mlo"/>
</dbReference>
<keyword evidence="7 8" id="KW-0568">Pathogenesis-related protein</keyword>
<keyword evidence="8" id="KW-0112">Calmodulin-binding</keyword>
<feature type="region of interest" description="Disordered" evidence="9">
    <location>
        <begin position="350"/>
        <end position="403"/>
    </location>
</feature>
<evidence type="ECO:0000256" key="9">
    <source>
        <dbReference type="SAM" id="MobiDB-lite"/>
    </source>
</evidence>